<feature type="signal peptide" evidence="1">
    <location>
        <begin position="1"/>
        <end position="15"/>
    </location>
</feature>
<reference evidence="2" key="1">
    <citation type="submission" date="2014-11" db="EMBL/GenBank/DDBJ databases">
        <authorList>
            <person name="Otto D Thomas"/>
            <person name="Naeem Raeece"/>
        </authorList>
    </citation>
    <scope>NUCLEOTIDE SEQUENCE</scope>
</reference>
<keyword evidence="1" id="KW-0732">Signal</keyword>
<protein>
    <submittedName>
        <fullName evidence="2">Uncharacterized protein</fullName>
    </submittedName>
</protein>
<accession>A0A0G4G1D3</accession>
<organism evidence="2">
    <name type="scientific">Chromera velia CCMP2878</name>
    <dbReference type="NCBI Taxonomy" id="1169474"/>
    <lineage>
        <taxon>Eukaryota</taxon>
        <taxon>Sar</taxon>
        <taxon>Alveolata</taxon>
        <taxon>Colpodellida</taxon>
        <taxon>Chromeraceae</taxon>
        <taxon>Chromera</taxon>
    </lineage>
</organism>
<dbReference type="AlphaFoldDB" id="A0A0G4G1D3"/>
<sequence length="176" mass="19526">MLATTILFFLTVVSLQKIERLVREANNALRWTGEQKEKSNSIGAEALPLFVNKWTEKLDPLNDRGLPASLEHLEISAVSEVGKVLIATLEFDGRKKRDGLGKAEALIAADLEKAGGGFWGALESMLTDEKLQLIIPPNWCLPAPVPPLPVAGERLPDILEGRLFCPLYTRQRRGWE</sequence>
<dbReference type="EMBL" id="CDMZ01000779">
    <property type="protein sequence ID" value="CEM21305.1"/>
    <property type="molecule type" value="Genomic_DNA"/>
</dbReference>
<evidence type="ECO:0000256" key="1">
    <source>
        <dbReference type="SAM" id="SignalP"/>
    </source>
</evidence>
<name>A0A0G4G1D3_9ALVE</name>
<gene>
    <name evidence="2" type="ORF">Cvel_19609</name>
</gene>
<evidence type="ECO:0000313" key="2">
    <source>
        <dbReference type="EMBL" id="CEM21305.1"/>
    </source>
</evidence>
<feature type="chain" id="PRO_5012475226" evidence="1">
    <location>
        <begin position="16"/>
        <end position="176"/>
    </location>
</feature>
<dbReference type="VEuPathDB" id="CryptoDB:Cvel_19609"/>
<proteinExistence type="predicted"/>